<dbReference type="Pfam" id="PF01370">
    <property type="entry name" value="Epimerase"/>
    <property type="match status" value="1"/>
</dbReference>
<dbReference type="GO" id="GO:0033499">
    <property type="term" value="P:galactose catabolic process via UDP-galactose, Leloir pathway"/>
    <property type="evidence" value="ECO:0007669"/>
    <property type="project" value="TreeGrafter"/>
</dbReference>
<evidence type="ECO:0000256" key="3">
    <source>
        <dbReference type="ARBA" id="ARBA00004947"/>
    </source>
</evidence>
<dbReference type="KEGG" id="mant:BHD05_15485"/>
<dbReference type="Gene3D" id="3.90.25.10">
    <property type="entry name" value="UDP-galactose 4-epimerase, domain 1"/>
    <property type="match status" value="1"/>
</dbReference>
<feature type="domain" description="NAD-dependent epimerase/dehydratase" evidence="12">
    <location>
        <begin position="3"/>
        <end position="248"/>
    </location>
</feature>
<evidence type="ECO:0000256" key="2">
    <source>
        <dbReference type="ARBA" id="ARBA00001911"/>
    </source>
</evidence>
<dbReference type="GO" id="GO:0003978">
    <property type="term" value="F:UDP-glucose 4-epimerase activity"/>
    <property type="evidence" value="ECO:0007669"/>
    <property type="project" value="UniProtKB-EC"/>
</dbReference>
<proteinExistence type="inferred from homology"/>
<evidence type="ECO:0000256" key="8">
    <source>
        <dbReference type="ARBA" id="ARBA00023235"/>
    </source>
</evidence>
<dbReference type="NCBIfam" id="TIGR01179">
    <property type="entry name" value="galE"/>
    <property type="match status" value="1"/>
</dbReference>
<dbReference type="EC" id="5.1.3.2" evidence="5"/>
<comment type="cofactor">
    <cofactor evidence="2">
        <name>NAD(+)</name>
        <dbReference type="ChEBI" id="CHEBI:57540"/>
    </cofactor>
</comment>
<organism evidence="13 14">
    <name type="scientific">Marisediminicola antarctica</name>
    <dbReference type="NCBI Taxonomy" id="674079"/>
    <lineage>
        <taxon>Bacteria</taxon>
        <taxon>Bacillati</taxon>
        <taxon>Actinomycetota</taxon>
        <taxon>Actinomycetes</taxon>
        <taxon>Micrococcales</taxon>
        <taxon>Microbacteriaceae</taxon>
        <taxon>Marisediminicola</taxon>
    </lineage>
</organism>
<protein>
    <recommendedName>
        <fullName evidence="6">UDP-glucose 4-epimerase</fullName>
        <ecNumber evidence="5">5.1.3.2</ecNumber>
    </recommendedName>
    <alternativeName>
        <fullName evidence="11">Galactowaldenase</fullName>
    </alternativeName>
    <alternativeName>
        <fullName evidence="10">UDP-galactose 4-epimerase</fullName>
    </alternativeName>
</protein>
<comment type="similarity">
    <text evidence="4">Belongs to the NAD(P)-dependent epimerase/dehydratase family.</text>
</comment>
<comment type="catalytic activity">
    <reaction evidence="1">
        <text>UDP-alpha-D-glucose = UDP-alpha-D-galactose</text>
        <dbReference type="Rhea" id="RHEA:22168"/>
        <dbReference type="ChEBI" id="CHEBI:58885"/>
        <dbReference type="ChEBI" id="CHEBI:66914"/>
        <dbReference type="EC" id="5.1.3.2"/>
    </reaction>
</comment>
<dbReference type="Proteomes" id="UP000464507">
    <property type="component" value="Chromosome"/>
</dbReference>
<dbReference type="OrthoDB" id="9801785at2"/>
<keyword evidence="7" id="KW-0520">NAD</keyword>
<keyword evidence="9" id="KW-0119">Carbohydrate metabolism</keyword>
<evidence type="ECO:0000313" key="13">
    <source>
        <dbReference type="EMBL" id="QHO70839.1"/>
    </source>
</evidence>
<evidence type="ECO:0000256" key="6">
    <source>
        <dbReference type="ARBA" id="ARBA00018569"/>
    </source>
</evidence>
<evidence type="ECO:0000256" key="11">
    <source>
        <dbReference type="ARBA" id="ARBA00033067"/>
    </source>
</evidence>
<dbReference type="Gene3D" id="3.40.50.720">
    <property type="entry name" value="NAD(P)-binding Rossmann-like Domain"/>
    <property type="match status" value="1"/>
</dbReference>
<evidence type="ECO:0000256" key="7">
    <source>
        <dbReference type="ARBA" id="ARBA00023027"/>
    </source>
</evidence>
<evidence type="ECO:0000256" key="10">
    <source>
        <dbReference type="ARBA" id="ARBA00031367"/>
    </source>
</evidence>
<gene>
    <name evidence="13" type="ORF">BHD05_15485</name>
</gene>
<evidence type="ECO:0000259" key="12">
    <source>
        <dbReference type="Pfam" id="PF01370"/>
    </source>
</evidence>
<dbReference type="SUPFAM" id="SSF51735">
    <property type="entry name" value="NAD(P)-binding Rossmann-fold domains"/>
    <property type="match status" value="1"/>
</dbReference>
<dbReference type="InterPro" id="IPR036291">
    <property type="entry name" value="NAD(P)-bd_dom_sf"/>
</dbReference>
<dbReference type="PANTHER" id="PTHR43725">
    <property type="entry name" value="UDP-GLUCOSE 4-EPIMERASE"/>
    <property type="match status" value="1"/>
</dbReference>
<dbReference type="AlphaFoldDB" id="A0A7L5AR35"/>
<keyword evidence="14" id="KW-1185">Reference proteome</keyword>
<sequence>MAILVTGGLGYIGSHVVRMLQERGDRPVIVDSGTPGPGLGNAILIDLDLSSVGAVDEIRAAVVEHSVTAVIHLAALKQVGESVEHPARYYSENIGGLANLMLAIEGSAVDRFVFSSSAAVYGNPLSLPVGESDLAAPISPYGETKLAGEWLVRDCARALGLGVLSLRYFNVAGAGWPDLGDPQSLNLLTIAMDAIEAGEPPVIFGGDYPTADGTAVRDYVHVIDLASAHLAALDYLAGEPVVDVLNVGTGTGVSVRTLLDSLVSVSGSTVMPLLAGRRAGDPAEVIADVSLIGAELSWTASRSFADIVESAWGAREWRRRHDKAPAR</sequence>
<dbReference type="InterPro" id="IPR005886">
    <property type="entry name" value="UDP_G4E"/>
</dbReference>
<accession>A0A7L5AR35</accession>
<dbReference type="InterPro" id="IPR001509">
    <property type="entry name" value="Epimerase_deHydtase"/>
</dbReference>
<evidence type="ECO:0000256" key="9">
    <source>
        <dbReference type="ARBA" id="ARBA00023277"/>
    </source>
</evidence>
<evidence type="ECO:0000256" key="5">
    <source>
        <dbReference type="ARBA" id="ARBA00013189"/>
    </source>
</evidence>
<dbReference type="EMBL" id="CP017146">
    <property type="protein sequence ID" value="QHO70839.1"/>
    <property type="molecule type" value="Genomic_DNA"/>
</dbReference>
<dbReference type="PANTHER" id="PTHR43725:SF53">
    <property type="entry name" value="UDP-ARABINOSE 4-EPIMERASE 1"/>
    <property type="match status" value="1"/>
</dbReference>
<reference evidence="13 14" key="1">
    <citation type="submission" date="2016-09" db="EMBL/GenBank/DDBJ databases">
        <title>Complete genome sequence of microbes from the polar regions.</title>
        <authorList>
            <person name="Liao L."/>
            <person name="Chen B."/>
        </authorList>
    </citation>
    <scope>NUCLEOTIDE SEQUENCE [LARGE SCALE GENOMIC DNA]</scope>
    <source>
        <strain evidence="13 14">ZS314</strain>
    </source>
</reference>
<evidence type="ECO:0000313" key="14">
    <source>
        <dbReference type="Proteomes" id="UP000464507"/>
    </source>
</evidence>
<name>A0A7L5AR35_9MICO</name>
<evidence type="ECO:0000256" key="1">
    <source>
        <dbReference type="ARBA" id="ARBA00000083"/>
    </source>
</evidence>
<dbReference type="RefSeq" id="WP_161887237.1">
    <property type="nucleotide sequence ID" value="NZ_CP017146.1"/>
</dbReference>
<keyword evidence="8" id="KW-0413">Isomerase</keyword>
<evidence type="ECO:0000256" key="4">
    <source>
        <dbReference type="ARBA" id="ARBA00007637"/>
    </source>
</evidence>
<dbReference type="UniPathway" id="UPA00214"/>
<comment type="pathway">
    <text evidence="3">Carbohydrate metabolism; galactose metabolism.</text>
</comment>